<dbReference type="AlphaFoldDB" id="A0AAN7QKA4"/>
<proteinExistence type="inferred from homology"/>
<dbReference type="GO" id="GO:0005880">
    <property type="term" value="C:nuclear microtubule"/>
    <property type="evidence" value="ECO:0007669"/>
    <property type="project" value="TreeGrafter"/>
</dbReference>
<keyword evidence="4" id="KW-1185">Reference proteome</keyword>
<evidence type="ECO:0000313" key="4">
    <source>
        <dbReference type="Proteomes" id="UP001345219"/>
    </source>
</evidence>
<feature type="region of interest" description="Disordered" evidence="2">
    <location>
        <begin position="282"/>
        <end position="331"/>
    </location>
</feature>
<comment type="caution">
    <text evidence="3">The sequence shown here is derived from an EMBL/GenBank/DDBJ whole genome shotgun (WGS) entry which is preliminary data.</text>
</comment>
<sequence>MKKSCKEAGNKPPRGQKSREVSSRFLSSSGPVPLHDSGIQSPSIASPPMRKKPLSHSLDSKIALSGSDSYNYERSNSLSDHLGHDQLKDIMERKNNTQNVTSNAVLYLNRHMSCSEMIKFESNCHNKDSSSSSGYSYLKDIQRSNLGRSTRYTEKLIFAGRRSSSAASKYSPSFKSQLLLQGRLSADESALYSKSSSCRRSESDPFPDLFDYESEYSEASSSSASNLSNSTKKLGRVISSRYMSNLTTRPTRDSLESILGKSMPMDHDSEKTNKFTIKGAIQRADSRTGSGSSKSQWALSAGRTGSPPMSVENKSRPLSFSSMKPLSSPPRQKGMGNFLNLGFSMLKNKKSPPSNLSPAFHSSGVENFHQLRLLHNRLIQWRFTNAKAHVASERITEGVEISLIYAWESLRKLRHSVVLEKLQLEKERLLMKLNYVVHSQMKPLKNWENMERQHSSAISNTTESLLSIICRIPLKDGAEADATSTSYTIRHASGLTSSIRSLLNDLSPSAERTVPLLAKLAEVVAQEKMLLQECLEHLKIISLLEIEERDLACTILQLSSCQKQQ</sequence>
<evidence type="ECO:0000256" key="2">
    <source>
        <dbReference type="SAM" id="MobiDB-lite"/>
    </source>
</evidence>
<gene>
    <name evidence="3" type="ORF">SAY87_030726</name>
</gene>
<feature type="region of interest" description="Disordered" evidence="2">
    <location>
        <begin position="1"/>
        <end position="57"/>
    </location>
</feature>
<dbReference type="PANTHER" id="PTHR31807">
    <property type="entry name" value="AUGMIN FAMILY MEMBER"/>
    <property type="match status" value="1"/>
</dbReference>
<feature type="compositionally biased region" description="Polar residues" evidence="2">
    <location>
        <begin position="287"/>
        <end position="298"/>
    </location>
</feature>
<comment type="similarity">
    <text evidence="1">Belongs to the QWRF family.</text>
</comment>
<name>A0AAN7QKA4_9MYRT</name>
<accession>A0AAN7QKA4</accession>
<evidence type="ECO:0008006" key="5">
    <source>
        <dbReference type="Google" id="ProtNLM"/>
    </source>
</evidence>
<dbReference type="PANTHER" id="PTHR31807:SF31">
    <property type="entry name" value="QWRF MOTIF PROTEIN (DUF566)-RELATED"/>
    <property type="match status" value="1"/>
</dbReference>
<protein>
    <recommendedName>
        <fullName evidence="5">QWRF motif-containing protein 3</fullName>
    </recommendedName>
</protein>
<reference evidence="3 4" key="1">
    <citation type="journal article" date="2023" name="Hortic Res">
        <title>Pangenome of water caltrop reveals structural variations and asymmetric subgenome divergence after allopolyploidization.</title>
        <authorList>
            <person name="Zhang X."/>
            <person name="Chen Y."/>
            <person name="Wang L."/>
            <person name="Yuan Y."/>
            <person name="Fang M."/>
            <person name="Shi L."/>
            <person name="Lu R."/>
            <person name="Comes H.P."/>
            <person name="Ma Y."/>
            <person name="Chen Y."/>
            <person name="Huang G."/>
            <person name="Zhou Y."/>
            <person name="Zheng Z."/>
            <person name="Qiu Y."/>
        </authorList>
    </citation>
    <scope>NUCLEOTIDE SEQUENCE [LARGE SCALE GENOMIC DNA]</scope>
    <source>
        <tissue evidence="3">Roots</tissue>
    </source>
</reference>
<evidence type="ECO:0000256" key="1">
    <source>
        <dbReference type="ARBA" id="ARBA00010016"/>
    </source>
</evidence>
<feature type="compositionally biased region" description="Polar residues" evidence="2">
    <location>
        <begin position="316"/>
        <end position="325"/>
    </location>
</feature>
<dbReference type="GO" id="GO:0008017">
    <property type="term" value="F:microtubule binding"/>
    <property type="evidence" value="ECO:0007669"/>
    <property type="project" value="TreeGrafter"/>
</dbReference>
<evidence type="ECO:0000313" key="3">
    <source>
        <dbReference type="EMBL" id="KAK4770194.1"/>
    </source>
</evidence>
<dbReference type="Pfam" id="PF04484">
    <property type="entry name" value="QWRF"/>
    <property type="match status" value="1"/>
</dbReference>
<dbReference type="EMBL" id="JAXIOK010000005">
    <property type="protein sequence ID" value="KAK4770194.1"/>
    <property type="molecule type" value="Genomic_DNA"/>
</dbReference>
<dbReference type="InterPro" id="IPR007573">
    <property type="entry name" value="QWRF"/>
</dbReference>
<organism evidence="3 4">
    <name type="scientific">Trapa incisa</name>
    <dbReference type="NCBI Taxonomy" id="236973"/>
    <lineage>
        <taxon>Eukaryota</taxon>
        <taxon>Viridiplantae</taxon>
        <taxon>Streptophyta</taxon>
        <taxon>Embryophyta</taxon>
        <taxon>Tracheophyta</taxon>
        <taxon>Spermatophyta</taxon>
        <taxon>Magnoliopsida</taxon>
        <taxon>eudicotyledons</taxon>
        <taxon>Gunneridae</taxon>
        <taxon>Pentapetalae</taxon>
        <taxon>rosids</taxon>
        <taxon>malvids</taxon>
        <taxon>Myrtales</taxon>
        <taxon>Lythraceae</taxon>
        <taxon>Trapa</taxon>
    </lineage>
</organism>
<dbReference type="Proteomes" id="UP001345219">
    <property type="component" value="Chromosome 24"/>
</dbReference>
<dbReference type="GO" id="GO:0051225">
    <property type="term" value="P:spindle assembly"/>
    <property type="evidence" value="ECO:0007669"/>
    <property type="project" value="TreeGrafter"/>
</dbReference>
<dbReference type="GO" id="GO:0005737">
    <property type="term" value="C:cytoplasm"/>
    <property type="evidence" value="ECO:0007669"/>
    <property type="project" value="TreeGrafter"/>
</dbReference>